<dbReference type="Proteomes" id="UP000078387">
    <property type="component" value="Unassembled WGS sequence"/>
</dbReference>
<feature type="compositionally biased region" description="Basic and acidic residues" evidence="1">
    <location>
        <begin position="390"/>
        <end position="411"/>
    </location>
</feature>
<dbReference type="VEuPathDB" id="AmoebaDB:EHI8A_018100"/>
<evidence type="ECO:0000256" key="1">
    <source>
        <dbReference type="SAM" id="MobiDB-lite"/>
    </source>
</evidence>
<dbReference type="OMA" id="SCYEITK"/>
<dbReference type="GO" id="GO:0005789">
    <property type="term" value="C:endoplasmic reticulum membrane"/>
    <property type="evidence" value="ECO:0007669"/>
    <property type="project" value="TreeGrafter"/>
</dbReference>
<dbReference type="Pfam" id="PF00226">
    <property type="entry name" value="DnaJ"/>
    <property type="match status" value="1"/>
</dbReference>
<evidence type="ECO:0000259" key="3">
    <source>
        <dbReference type="PROSITE" id="PS50076"/>
    </source>
</evidence>
<protein>
    <submittedName>
        <fullName evidence="4">DNAj domain containing protein</fullName>
    </submittedName>
</protein>
<dbReference type="SMART" id="SM00271">
    <property type="entry name" value="DnaJ"/>
    <property type="match status" value="1"/>
</dbReference>
<dbReference type="SUPFAM" id="SSF46565">
    <property type="entry name" value="Chaperone J-domain"/>
    <property type="match status" value="1"/>
</dbReference>
<dbReference type="GO" id="GO:0071218">
    <property type="term" value="P:cellular response to misfolded protein"/>
    <property type="evidence" value="ECO:0007669"/>
    <property type="project" value="TreeGrafter"/>
</dbReference>
<keyword evidence="2" id="KW-0812">Transmembrane</keyword>
<dbReference type="VEuPathDB" id="AmoebaDB:KM1_030950"/>
<evidence type="ECO:0000313" key="5">
    <source>
        <dbReference type="Proteomes" id="UP000078387"/>
    </source>
</evidence>
<organism evidence="4 5">
    <name type="scientific">Entamoeba histolytica</name>
    <dbReference type="NCBI Taxonomy" id="5759"/>
    <lineage>
        <taxon>Eukaryota</taxon>
        <taxon>Amoebozoa</taxon>
        <taxon>Evosea</taxon>
        <taxon>Archamoebae</taxon>
        <taxon>Mastigamoebida</taxon>
        <taxon>Entamoebidae</taxon>
        <taxon>Entamoeba</taxon>
    </lineage>
</organism>
<keyword evidence="2" id="KW-1133">Transmembrane helix</keyword>
<feature type="transmembrane region" description="Helical" evidence="2">
    <location>
        <begin position="185"/>
        <end position="204"/>
    </location>
</feature>
<dbReference type="CDD" id="cd06257">
    <property type="entry name" value="DnaJ"/>
    <property type="match status" value="1"/>
</dbReference>
<gene>
    <name evidence="4" type="ORF">CL6EHI_197050</name>
</gene>
<feature type="domain" description="J" evidence="3">
    <location>
        <begin position="13"/>
        <end position="77"/>
    </location>
</feature>
<dbReference type="PROSITE" id="PS50076">
    <property type="entry name" value="DNAJ_2"/>
    <property type="match status" value="1"/>
</dbReference>
<comment type="caution">
    <text evidence="4">The sequence shown here is derived from an EMBL/GenBank/DDBJ whole genome shotgun (WGS) entry which is preliminary data.</text>
</comment>
<dbReference type="GO" id="GO:0030544">
    <property type="term" value="F:Hsp70 protein binding"/>
    <property type="evidence" value="ECO:0007669"/>
    <property type="project" value="TreeGrafter"/>
</dbReference>
<dbReference type="PANTHER" id="PTHR43908">
    <property type="entry name" value="AT29763P-RELATED"/>
    <property type="match status" value="1"/>
</dbReference>
<dbReference type="Gene3D" id="1.10.287.110">
    <property type="entry name" value="DnaJ domain"/>
    <property type="match status" value="1"/>
</dbReference>
<dbReference type="PROSITE" id="PS00636">
    <property type="entry name" value="DNAJ_1"/>
    <property type="match status" value="1"/>
</dbReference>
<proteinExistence type="predicted"/>
<name>A0A5K1TZD5_ENTHI</name>
<feature type="transmembrane region" description="Helical" evidence="2">
    <location>
        <begin position="129"/>
        <end position="152"/>
    </location>
</feature>
<feature type="region of interest" description="Disordered" evidence="1">
    <location>
        <begin position="390"/>
        <end position="418"/>
    </location>
</feature>
<dbReference type="PRINTS" id="PR00625">
    <property type="entry name" value="JDOMAIN"/>
</dbReference>
<dbReference type="EMBL" id="BDEQ01000001">
    <property type="protein sequence ID" value="GAT92609.1"/>
    <property type="molecule type" value="Genomic_DNA"/>
</dbReference>
<sequence length="418" mass="48910">MDEYTPDFSDPKDFYSILGLPNKSNEEDIKKAYRKLALQYHPDKSKEEDAAEKFQKITDAYNFLSNYRNKRVYDLFGYTIFEYQEIICQMSLCLNCMSCCSIPLLIIIVGLFDVWIIMFLIRLDVPKTWYFACIEIPIYIYILIPIFSSLFVEGALNKILSTLKWVSFLLTIIFISIGMDDSINTHWGNLLVPAFFFVFFDFVISIKQFFEPNIVVTINPEGKKIKHKYEYSCYEVTKNVTFKCLKSSILLGFISCLWYAQYIRKINEIEPEYTAATWVFAVYLFVNALEETLSNIKITTFFSGSISEKFDIKFIIWAWIKCSFYILQTFLIGLNIGSRHNYYWTCAFIPILIVLALIHGFAIVAPCLSCKLTRDVLKLVNYMNPSKEHERYYDGNEEKEDKSNGVEVEVHNDEDEEE</sequence>
<feature type="transmembrane region" description="Helical" evidence="2">
    <location>
        <begin position="104"/>
        <end position="123"/>
    </location>
</feature>
<dbReference type="AlphaFoldDB" id="A0A5K1TZD5"/>
<dbReference type="InterPro" id="IPR018253">
    <property type="entry name" value="DnaJ_domain_CS"/>
</dbReference>
<dbReference type="VEuPathDB" id="AmoebaDB:EHI5A_019010"/>
<evidence type="ECO:0000256" key="2">
    <source>
        <dbReference type="SAM" id="Phobius"/>
    </source>
</evidence>
<evidence type="ECO:0000313" key="4">
    <source>
        <dbReference type="EMBL" id="GAT92609.1"/>
    </source>
</evidence>
<dbReference type="InterPro" id="IPR001623">
    <property type="entry name" value="DnaJ_domain"/>
</dbReference>
<feature type="transmembrane region" description="Helical" evidence="2">
    <location>
        <begin position="159"/>
        <end position="179"/>
    </location>
</feature>
<feature type="transmembrane region" description="Helical" evidence="2">
    <location>
        <begin position="314"/>
        <end position="336"/>
    </location>
</feature>
<dbReference type="PANTHER" id="PTHR43908:SF3">
    <property type="entry name" value="AT29763P-RELATED"/>
    <property type="match status" value="1"/>
</dbReference>
<accession>A0A5K1TZD5</accession>
<dbReference type="VEuPathDB" id="AmoebaDB:EHI7A_083550"/>
<dbReference type="VEuPathDB" id="AmoebaDB:EHI_197050"/>
<reference evidence="4 5" key="1">
    <citation type="submission" date="2016-05" db="EMBL/GenBank/DDBJ databases">
        <title>First whole genome sequencing of Entamoeba histolytica HM1:IMSS-clone-6.</title>
        <authorList>
            <person name="Mukherjee Avik.K."/>
            <person name="Izumyama S."/>
            <person name="Nakada-Tsukui K."/>
            <person name="Nozaki T."/>
        </authorList>
    </citation>
    <scope>NUCLEOTIDE SEQUENCE [LARGE SCALE GENOMIC DNA]</scope>
    <source>
        <strain evidence="4 5">HM1:IMSS clone 6</strain>
    </source>
</reference>
<feature type="transmembrane region" description="Helical" evidence="2">
    <location>
        <begin position="342"/>
        <end position="368"/>
    </location>
</feature>
<dbReference type="InterPro" id="IPR051100">
    <property type="entry name" value="DnaJ_subfamily_B/C"/>
</dbReference>
<dbReference type="InterPro" id="IPR036869">
    <property type="entry name" value="J_dom_sf"/>
</dbReference>
<keyword evidence="2" id="KW-0472">Membrane</keyword>
<dbReference type="FunFam" id="1.10.287.110:FF:000184">
    <property type="entry name" value="DnaJ domain containing protein"/>
    <property type="match status" value="1"/>
</dbReference>